<evidence type="ECO:0000313" key="2">
    <source>
        <dbReference type="Ensembl" id="ENSCMUP00000029718.1"/>
    </source>
</evidence>
<proteinExistence type="predicted"/>
<reference evidence="2" key="2">
    <citation type="submission" date="2025-08" db="UniProtKB">
        <authorList>
            <consortium name="Ensembl"/>
        </authorList>
    </citation>
    <scope>IDENTIFICATION</scope>
</reference>
<dbReference type="SUPFAM" id="SSF57850">
    <property type="entry name" value="RING/U-box"/>
    <property type="match status" value="1"/>
</dbReference>
<feature type="compositionally biased region" description="Basic and acidic residues" evidence="1">
    <location>
        <begin position="107"/>
        <end position="129"/>
    </location>
</feature>
<accession>A0A8U7NB88</accession>
<feature type="compositionally biased region" description="Basic and acidic residues" evidence="1">
    <location>
        <begin position="150"/>
        <end position="175"/>
    </location>
</feature>
<feature type="compositionally biased region" description="Basic and acidic residues" evidence="1">
    <location>
        <begin position="314"/>
        <end position="339"/>
    </location>
</feature>
<reference evidence="3" key="1">
    <citation type="submission" date="2019-10" db="EMBL/GenBank/DDBJ databases">
        <title>Corvus moneduloides (New Caledonian crow) genome, bCorMon1, primary haplotype.</title>
        <authorList>
            <person name="Rutz C."/>
            <person name="Fungtammasan C."/>
            <person name="Mountcastle J."/>
            <person name="Formenti G."/>
            <person name="Chow W."/>
            <person name="Howe K."/>
            <person name="Steele M.P."/>
            <person name="Fernandes J."/>
            <person name="Gilbert M.T.P."/>
            <person name="Fedrigo O."/>
            <person name="Jarvis E.D."/>
            <person name="Gemmell N."/>
        </authorList>
    </citation>
    <scope>NUCLEOTIDE SEQUENCE [LARGE SCALE GENOMIC DNA]</scope>
</reference>
<feature type="region of interest" description="Disordered" evidence="1">
    <location>
        <begin position="232"/>
        <end position="251"/>
    </location>
</feature>
<evidence type="ECO:0000313" key="3">
    <source>
        <dbReference type="Proteomes" id="UP000694553"/>
    </source>
</evidence>
<dbReference type="PANTHER" id="PTHR12930:SF0">
    <property type="entry name" value="RING FINGER PROTEIN 113B"/>
    <property type="match status" value="1"/>
</dbReference>
<dbReference type="Ensembl" id="ENSCMUT00000030484.1">
    <property type="protein sequence ID" value="ENSCMUP00000029718.1"/>
    <property type="gene ID" value="ENSCMUG00000018582.1"/>
</dbReference>
<sequence length="356" mass="41990">MHSEIVRGSKCTQEISSREASHSLSQVSSKQDGTLTPTLMKRCRNLLALKAQEPQYGMNRRRRRRKEKEGEGRRRRRKEEKEGGGEGRRRRRKEEKEGEGRRRRRKEEKEGGGEGRKRRKEEEKEGGEGRRRRRKEEKEGGEGRRRRRKEEKEGGGEGRRRRKEELRGKEDDKISRGSNSCQQRVKPKDTRMGNASHSRVHWDTRLQTCKDHNESGFCRWDCKHGWQIPWEPHQGRDGANDDGNDEVSSQEGDLPFKCFICRGSFKNLMVTKCWRCFCESCALQRRRKSQRCRICDKQTNLCSFNPAKELMAKLEKHEEEEGEEQHSPRSQKLRDHRDSPAWQPSKRNLLPFSPIL</sequence>
<dbReference type="GO" id="GO:0034247">
    <property type="term" value="P:snoRNA splicing"/>
    <property type="evidence" value="ECO:0007669"/>
    <property type="project" value="TreeGrafter"/>
</dbReference>
<dbReference type="GO" id="GO:0005684">
    <property type="term" value="C:U2-type spliceosomal complex"/>
    <property type="evidence" value="ECO:0007669"/>
    <property type="project" value="TreeGrafter"/>
</dbReference>
<evidence type="ECO:0000256" key="1">
    <source>
        <dbReference type="SAM" id="MobiDB-lite"/>
    </source>
</evidence>
<feature type="region of interest" description="Disordered" evidence="1">
    <location>
        <begin position="1"/>
        <end position="199"/>
    </location>
</feature>
<dbReference type="Proteomes" id="UP000694553">
    <property type="component" value="Unassembled WGS sequence"/>
</dbReference>
<reference evidence="2" key="3">
    <citation type="submission" date="2025-09" db="UniProtKB">
        <authorList>
            <consortium name="Ensembl"/>
        </authorList>
    </citation>
    <scope>IDENTIFICATION</scope>
</reference>
<dbReference type="InterPro" id="IPR013083">
    <property type="entry name" value="Znf_RING/FYVE/PHD"/>
</dbReference>
<dbReference type="CDD" id="cd16539">
    <property type="entry name" value="RING-HC_RNF113A_B"/>
    <property type="match status" value="1"/>
</dbReference>
<organism evidence="2 3">
    <name type="scientific">Corvus moneduloides</name>
    <name type="common">New Caledonian crow</name>
    <dbReference type="NCBI Taxonomy" id="1196302"/>
    <lineage>
        <taxon>Eukaryota</taxon>
        <taxon>Metazoa</taxon>
        <taxon>Chordata</taxon>
        <taxon>Craniata</taxon>
        <taxon>Vertebrata</taxon>
        <taxon>Euteleostomi</taxon>
        <taxon>Archelosauria</taxon>
        <taxon>Archosauria</taxon>
        <taxon>Dinosauria</taxon>
        <taxon>Saurischia</taxon>
        <taxon>Theropoda</taxon>
        <taxon>Coelurosauria</taxon>
        <taxon>Aves</taxon>
        <taxon>Neognathae</taxon>
        <taxon>Neoaves</taxon>
        <taxon>Telluraves</taxon>
        <taxon>Australaves</taxon>
        <taxon>Passeriformes</taxon>
        <taxon>Corvoidea</taxon>
        <taxon>Corvidae</taxon>
        <taxon>Corvus</taxon>
    </lineage>
</organism>
<gene>
    <name evidence="2" type="primary">LOC116453718</name>
</gene>
<dbReference type="PANTHER" id="PTHR12930">
    <property type="entry name" value="ZINC FINGER PROTEIN 183"/>
    <property type="match status" value="1"/>
</dbReference>
<name>A0A8U7NB88_CORMO</name>
<protein>
    <submittedName>
        <fullName evidence="2">Uncharacterized protein</fullName>
    </submittedName>
</protein>
<dbReference type="AlphaFoldDB" id="A0A8U7NB88"/>
<keyword evidence="3" id="KW-1185">Reference proteome</keyword>
<feature type="region of interest" description="Disordered" evidence="1">
    <location>
        <begin position="314"/>
        <end position="356"/>
    </location>
</feature>
<dbReference type="Gene3D" id="3.30.40.10">
    <property type="entry name" value="Zinc/RING finger domain, C3HC4 (zinc finger)"/>
    <property type="match status" value="1"/>
</dbReference>
<dbReference type="InterPro" id="IPR039971">
    <property type="entry name" value="CWC24-like"/>
</dbReference>
<feature type="compositionally biased region" description="Polar residues" evidence="1">
    <location>
        <begin position="22"/>
        <end position="37"/>
    </location>
</feature>